<dbReference type="EMBL" id="KN822017">
    <property type="protein sequence ID" value="KIM66564.1"/>
    <property type="molecule type" value="Genomic_DNA"/>
</dbReference>
<protein>
    <submittedName>
        <fullName evidence="1">Uncharacterized protein</fullName>
    </submittedName>
</protein>
<name>A0A0C3EE06_9AGAM</name>
<proteinExistence type="predicted"/>
<dbReference type="AlphaFoldDB" id="A0A0C3EE06"/>
<sequence>MKWDGCPFGSGCWARALARACRLAHVCMARIHSFEAKRNKMAASESSPLHDACLRRSSCPKWSPHVT</sequence>
<organism evidence="1 2">
    <name type="scientific">Scleroderma citrinum Foug A</name>
    <dbReference type="NCBI Taxonomy" id="1036808"/>
    <lineage>
        <taxon>Eukaryota</taxon>
        <taxon>Fungi</taxon>
        <taxon>Dikarya</taxon>
        <taxon>Basidiomycota</taxon>
        <taxon>Agaricomycotina</taxon>
        <taxon>Agaricomycetes</taxon>
        <taxon>Agaricomycetidae</taxon>
        <taxon>Boletales</taxon>
        <taxon>Sclerodermatineae</taxon>
        <taxon>Sclerodermataceae</taxon>
        <taxon>Scleroderma</taxon>
    </lineage>
</organism>
<dbReference type="HOGENOM" id="CLU_2813898_0_0_1"/>
<keyword evidence="2" id="KW-1185">Reference proteome</keyword>
<gene>
    <name evidence="1" type="ORF">SCLCIDRAFT_329653</name>
</gene>
<evidence type="ECO:0000313" key="1">
    <source>
        <dbReference type="EMBL" id="KIM66564.1"/>
    </source>
</evidence>
<reference evidence="2" key="2">
    <citation type="submission" date="2015-01" db="EMBL/GenBank/DDBJ databases">
        <title>Evolutionary Origins and Diversification of the Mycorrhizal Mutualists.</title>
        <authorList>
            <consortium name="DOE Joint Genome Institute"/>
            <consortium name="Mycorrhizal Genomics Consortium"/>
            <person name="Kohler A."/>
            <person name="Kuo A."/>
            <person name="Nagy L.G."/>
            <person name="Floudas D."/>
            <person name="Copeland A."/>
            <person name="Barry K.W."/>
            <person name="Cichocki N."/>
            <person name="Veneault-Fourrey C."/>
            <person name="LaButti K."/>
            <person name="Lindquist E.A."/>
            <person name="Lipzen A."/>
            <person name="Lundell T."/>
            <person name="Morin E."/>
            <person name="Murat C."/>
            <person name="Riley R."/>
            <person name="Ohm R."/>
            <person name="Sun H."/>
            <person name="Tunlid A."/>
            <person name="Henrissat B."/>
            <person name="Grigoriev I.V."/>
            <person name="Hibbett D.S."/>
            <person name="Martin F."/>
        </authorList>
    </citation>
    <scope>NUCLEOTIDE SEQUENCE [LARGE SCALE GENOMIC DNA]</scope>
    <source>
        <strain evidence="2">Foug A</strain>
    </source>
</reference>
<dbReference type="InParanoid" id="A0A0C3EE06"/>
<accession>A0A0C3EE06</accession>
<evidence type="ECO:0000313" key="2">
    <source>
        <dbReference type="Proteomes" id="UP000053989"/>
    </source>
</evidence>
<dbReference type="Proteomes" id="UP000053989">
    <property type="component" value="Unassembled WGS sequence"/>
</dbReference>
<reference evidence="1 2" key="1">
    <citation type="submission" date="2014-04" db="EMBL/GenBank/DDBJ databases">
        <authorList>
            <consortium name="DOE Joint Genome Institute"/>
            <person name="Kuo A."/>
            <person name="Kohler A."/>
            <person name="Nagy L.G."/>
            <person name="Floudas D."/>
            <person name="Copeland A."/>
            <person name="Barry K.W."/>
            <person name="Cichocki N."/>
            <person name="Veneault-Fourrey C."/>
            <person name="LaButti K."/>
            <person name="Lindquist E.A."/>
            <person name="Lipzen A."/>
            <person name="Lundell T."/>
            <person name="Morin E."/>
            <person name="Murat C."/>
            <person name="Sun H."/>
            <person name="Tunlid A."/>
            <person name="Henrissat B."/>
            <person name="Grigoriev I.V."/>
            <person name="Hibbett D.S."/>
            <person name="Martin F."/>
            <person name="Nordberg H.P."/>
            <person name="Cantor M.N."/>
            <person name="Hua S.X."/>
        </authorList>
    </citation>
    <scope>NUCLEOTIDE SEQUENCE [LARGE SCALE GENOMIC DNA]</scope>
    <source>
        <strain evidence="1 2">Foug A</strain>
    </source>
</reference>